<feature type="region of interest" description="Disordered" evidence="4">
    <location>
        <begin position="41"/>
        <end position="60"/>
    </location>
</feature>
<evidence type="ECO:0000256" key="3">
    <source>
        <dbReference type="ARBA" id="ARBA00023219"/>
    </source>
</evidence>
<evidence type="ECO:0000313" key="6">
    <source>
        <dbReference type="Proteomes" id="UP001302072"/>
    </source>
</evidence>
<evidence type="ECO:0000256" key="4">
    <source>
        <dbReference type="SAM" id="MobiDB-lite"/>
    </source>
</evidence>
<dbReference type="EMBL" id="CP115541">
    <property type="protein sequence ID" value="WNH52435.1"/>
    <property type="molecule type" value="Genomic_DNA"/>
</dbReference>
<reference evidence="5 6" key="1">
    <citation type="submission" date="2022-12" db="EMBL/GenBank/DDBJ databases">
        <title>Two new species, Stenotrophomonas aracearum and Stenotrophomonas oahuensis, isolated from Anthurium (Araceae family) in Hawaii.</title>
        <authorList>
            <person name="Chunag S.C."/>
            <person name="Dobhal S."/>
            <person name="Alvarez A."/>
            <person name="Arif M."/>
        </authorList>
    </citation>
    <scope>NUCLEOTIDE SEQUENCE [LARGE SCALE GENOMIC DNA]</scope>
    <source>
        <strain evidence="5 6">A5586</strain>
    </source>
</reference>
<keyword evidence="2" id="KW-1188">Viral release from host cell</keyword>
<comment type="subcellular location">
    <subcellularLocation>
        <location evidence="1">Virion</location>
    </subcellularLocation>
</comment>
<proteinExistence type="predicted"/>
<keyword evidence="3" id="KW-0231">Viral genome packaging</keyword>
<name>A0ABY9YNF5_9GAMM</name>
<organism evidence="5 6">
    <name type="scientific">Stenotrophomonas oahuensis</name>
    <dbReference type="NCBI Taxonomy" id="3003271"/>
    <lineage>
        <taxon>Bacteria</taxon>
        <taxon>Pseudomonadati</taxon>
        <taxon>Pseudomonadota</taxon>
        <taxon>Gammaproteobacteria</taxon>
        <taxon>Lysobacterales</taxon>
        <taxon>Lysobacteraceae</taxon>
        <taxon>Stenotrophomonas</taxon>
    </lineage>
</organism>
<feature type="compositionally biased region" description="Polar residues" evidence="4">
    <location>
        <begin position="49"/>
        <end position="60"/>
    </location>
</feature>
<protein>
    <submittedName>
        <fullName evidence="5">Portal protein</fullName>
    </submittedName>
</protein>
<evidence type="ECO:0000256" key="1">
    <source>
        <dbReference type="ARBA" id="ARBA00004328"/>
    </source>
</evidence>
<evidence type="ECO:0000256" key="2">
    <source>
        <dbReference type="ARBA" id="ARBA00022612"/>
    </source>
</evidence>
<dbReference type="InterPro" id="IPR020991">
    <property type="entry name" value="Connector_podovirus"/>
</dbReference>
<accession>A0ABY9YNF5</accession>
<evidence type="ECO:0000313" key="5">
    <source>
        <dbReference type="EMBL" id="WNH52435.1"/>
    </source>
</evidence>
<dbReference type="Pfam" id="PF12236">
    <property type="entry name" value="Head-tail_con"/>
    <property type="match status" value="1"/>
</dbReference>
<dbReference type="RefSeq" id="WP_311191634.1">
    <property type="nucleotide sequence ID" value="NZ_CP115541.1"/>
</dbReference>
<keyword evidence="6" id="KW-1185">Reference proteome</keyword>
<feature type="compositionally biased region" description="Polar residues" evidence="4">
    <location>
        <begin position="1"/>
        <end position="24"/>
    </location>
</feature>
<feature type="region of interest" description="Disordered" evidence="4">
    <location>
        <begin position="1"/>
        <end position="26"/>
    </location>
</feature>
<gene>
    <name evidence="5" type="ORF">PDM29_19265</name>
</gene>
<dbReference type="Proteomes" id="UP001302072">
    <property type="component" value="Chromosome"/>
</dbReference>
<sequence>MATPDTSGAPQVSARSLWNDNGNAHSAPLTRARAASALTIPSLLPPEGNNDSSNLTQPYQSLGARGVNNLASKMLMALFPPGSAPFRYTLSKVAQQGAGNEDTSEVEAALAQRESDIMDQVEASPQRPILYEYFLHLIVGGNATLYYPDMQSMRMFTLDQFRSRRAPSGQMIDLAILEKVSPAALDLDVCAAVGIEPTDKNDVEMFTGVQWRNGTVTWWQEINDIRIPGSEGSAPEAKSPWIVGRWKAIPGSHYGRGHVEELMGDLISYDGICQAIVQFAAAAAKIVFLKHPSSSTRMEDIANAESGDCVTGSRADIDILQLDKYADFQVAQRTAEDLAQRLSQAFLLQAGTTRNAERVTAEEIRATAQELEDVVGGIYTVQSQDLQFPWVNRTIAILEKKRLIPVLPKGSVMPVIVTGFQALGRNHQLNQLRGFMQDLFQLVTPQVAVGLVQAPVLAQRLATGWGVTNASEIVKTPDQVAMEQQQAAQQQMASNMLDKATAPLASAMAKGDIDPSQLSQLAAAQQAQ</sequence>